<evidence type="ECO:0000256" key="4">
    <source>
        <dbReference type="ARBA" id="ARBA00022741"/>
    </source>
</evidence>
<feature type="region of interest" description="Disordered" evidence="9">
    <location>
        <begin position="272"/>
        <end position="295"/>
    </location>
</feature>
<keyword evidence="6" id="KW-0411">Iron-sulfur</keyword>
<sequence length="295" mass="33473">MPENVEFSPQEHLMKAEELESIAKEFVQLGVNKIRITGGEPFARKDIGAILLRLSQLPVSLHMTSNGVLLKKHRQAILDSGLKSMNISLDSLDAKHFKHITRRDDFEAVMDNIAWLSTTAIQLKLNIVLMRGVNDHEIEDFIDFAIQQGISIRFIEFMPFKGNQWSMKKRMSHEEVEARIFDYLGDRVQPLPHLPHETSRNYQVVGSDVSIGLISTVSKPFCADCNRLRLTADGKLKNCLFSQSENDLLTALRNGEALYPIIADSVYHKKKERGGEDFGEEQHTENNRSMVRIGG</sequence>
<keyword evidence="8" id="KW-0501">Molybdenum cofactor biosynthesis</keyword>
<gene>
    <name evidence="11" type="primary">moaA</name>
    <name evidence="11" type="ORF">GCM10023331_13500</name>
</gene>
<keyword evidence="5" id="KW-0408">Iron</keyword>
<evidence type="ECO:0000256" key="7">
    <source>
        <dbReference type="ARBA" id="ARBA00023134"/>
    </source>
</evidence>
<dbReference type="PROSITE" id="PS51918">
    <property type="entry name" value="RADICAL_SAM"/>
    <property type="match status" value="1"/>
</dbReference>
<dbReference type="Proteomes" id="UP001500298">
    <property type="component" value="Unassembled WGS sequence"/>
</dbReference>
<keyword evidence="12" id="KW-1185">Reference proteome</keyword>
<dbReference type="Gene3D" id="3.20.20.70">
    <property type="entry name" value="Aldolase class I"/>
    <property type="match status" value="1"/>
</dbReference>
<evidence type="ECO:0000256" key="1">
    <source>
        <dbReference type="ARBA" id="ARBA00001966"/>
    </source>
</evidence>
<dbReference type="Pfam" id="PF06463">
    <property type="entry name" value="Mob_synth_C"/>
    <property type="match status" value="1"/>
</dbReference>
<dbReference type="PANTHER" id="PTHR22960">
    <property type="entry name" value="MOLYBDOPTERIN COFACTOR SYNTHESIS PROTEIN A"/>
    <property type="match status" value="1"/>
</dbReference>
<proteinExistence type="predicted"/>
<dbReference type="CDD" id="cd01335">
    <property type="entry name" value="Radical_SAM"/>
    <property type="match status" value="1"/>
</dbReference>
<comment type="caution">
    <text evidence="11">The sequence shown here is derived from an EMBL/GenBank/DDBJ whole genome shotgun (WGS) entry which is preliminary data.</text>
</comment>
<evidence type="ECO:0000256" key="6">
    <source>
        <dbReference type="ARBA" id="ARBA00023014"/>
    </source>
</evidence>
<feature type="domain" description="Radical SAM core" evidence="10">
    <location>
        <begin position="1"/>
        <end position="194"/>
    </location>
</feature>
<accession>A0ABP9D614</accession>
<dbReference type="PANTHER" id="PTHR22960:SF0">
    <property type="entry name" value="MOLYBDENUM COFACTOR BIOSYNTHESIS PROTEIN 1"/>
    <property type="match status" value="1"/>
</dbReference>
<evidence type="ECO:0000256" key="2">
    <source>
        <dbReference type="ARBA" id="ARBA00022691"/>
    </source>
</evidence>
<keyword evidence="2" id="KW-0949">S-adenosyl-L-methionine</keyword>
<dbReference type="InterPro" id="IPR007197">
    <property type="entry name" value="rSAM"/>
</dbReference>
<dbReference type="EMBL" id="BAABJX010000021">
    <property type="protein sequence ID" value="GAA4829562.1"/>
    <property type="molecule type" value="Genomic_DNA"/>
</dbReference>
<evidence type="ECO:0000256" key="3">
    <source>
        <dbReference type="ARBA" id="ARBA00022723"/>
    </source>
</evidence>
<keyword evidence="3" id="KW-0479">Metal-binding</keyword>
<evidence type="ECO:0000313" key="11">
    <source>
        <dbReference type="EMBL" id="GAA4829562.1"/>
    </source>
</evidence>
<keyword evidence="7" id="KW-0342">GTP-binding</keyword>
<dbReference type="InterPro" id="IPR010505">
    <property type="entry name" value="MoaA_twitch"/>
</dbReference>
<protein>
    <submittedName>
        <fullName evidence="11">GTP 3',8-cyclase MoaA</fullName>
    </submittedName>
</protein>
<feature type="compositionally biased region" description="Basic and acidic residues" evidence="9">
    <location>
        <begin position="273"/>
        <end position="286"/>
    </location>
</feature>
<evidence type="ECO:0000256" key="5">
    <source>
        <dbReference type="ARBA" id="ARBA00023004"/>
    </source>
</evidence>
<evidence type="ECO:0000259" key="10">
    <source>
        <dbReference type="PROSITE" id="PS51918"/>
    </source>
</evidence>
<dbReference type="SUPFAM" id="SSF102114">
    <property type="entry name" value="Radical SAM enzymes"/>
    <property type="match status" value="1"/>
</dbReference>
<comment type="cofactor">
    <cofactor evidence="1">
        <name>[4Fe-4S] cluster</name>
        <dbReference type="ChEBI" id="CHEBI:49883"/>
    </cofactor>
</comment>
<evidence type="ECO:0000256" key="9">
    <source>
        <dbReference type="SAM" id="MobiDB-lite"/>
    </source>
</evidence>
<evidence type="ECO:0000313" key="12">
    <source>
        <dbReference type="Proteomes" id="UP001500298"/>
    </source>
</evidence>
<name>A0ABP9D614_9BACT</name>
<reference evidence="12" key="1">
    <citation type="journal article" date="2019" name="Int. J. Syst. Evol. Microbiol.">
        <title>The Global Catalogue of Microorganisms (GCM) 10K type strain sequencing project: providing services to taxonomists for standard genome sequencing and annotation.</title>
        <authorList>
            <consortium name="The Broad Institute Genomics Platform"/>
            <consortium name="The Broad Institute Genome Sequencing Center for Infectious Disease"/>
            <person name="Wu L."/>
            <person name="Ma J."/>
        </authorList>
    </citation>
    <scope>NUCLEOTIDE SEQUENCE [LARGE SCALE GENOMIC DNA]</scope>
    <source>
        <strain evidence="12">JCM 18326</strain>
    </source>
</reference>
<keyword evidence="4" id="KW-0547">Nucleotide-binding</keyword>
<dbReference type="Pfam" id="PF04055">
    <property type="entry name" value="Radical_SAM"/>
    <property type="match status" value="1"/>
</dbReference>
<organism evidence="11 12">
    <name type="scientific">Algivirga pacifica</name>
    <dbReference type="NCBI Taxonomy" id="1162670"/>
    <lineage>
        <taxon>Bacteria</taxon>
        <taxon>Pseudomonadati</taxon>
        <taxon>Bacteroidota</taxon>
        <taxon>Cytophagia</taxon>
        <taxon>Cytophagales</taxon>
        <taxon>Flammeovirgaceae</taxon>
        <taxon>Algivirga</taxon>
    </lineage>
</organism>
<evidence type="ECO:0000256" key="8">
    <source>
        <dbReference type="ARBA" id="ARBA00023150"/>
    </source>
</evidence>
<dbReference type="InterPro" id="IPR013785">
    <property type="entry name" value="Aldolase_TIM"/>
</dbReference>
<dbReference type="CDD" id="cd21117">
    <property type="entry name" value="Twitch_MoaA"/>
    <property type="match status" value="1"/>
</dbReference>
<dbReference type="InterPro" id="IPR058240">
    <property type="entry name" value="rSAM_sf"/>
</dbReference>
<dbReference type="InterPro" id="IPR050105">
    <property type="entry name" value="MoCo_biosynth_MoaA/MoaC"/>
</dbReference>